<proteinExistence type="predicted"/>
<dbReference type="WBParaSite" id="PS1159_v2.g3106.t1">
    <property type="protein sequence ID" value="PS1159_v2.g3106.t1"/>
    <property type="gene ID" value="PS1159_v2.g3106"/>
</dbReference>
<protein>
    <submittedName>
        <fullName evidence="2">C-type lectin domain-containing protein</fullName>
    </submittedName>
</protein>
<evidence type="ECO:0000313" key="2">
    <source>
        <dbReference type="WBParaSite" id="PS1159_v2.g3106.t1"/>
    </source>
</evidence>
<sequence>MEKFTDSTSDDFWIGANRLQTPGIWGWIDGSAFTFTDWDKVQPQNVTDLAYYTEADGSTYNNAAIGFYTEDDNAHWQWTDGTTFDFPNWSPPEPNNPGAENCGEIYLRSMDVWKAGQFNNIPCDSTIARYICKKPPL</sequence>
<accession>A0AC35G9N4</accession>
<dbReference type="Proteomes" id="UP000887580">
    <property type="component" value="Unplaced"/>
</dbReference>
<reference evidence="2" key="1">
    <citation type="submission" date="2022-11" db="UniProtKB">
        <authorList>
            <consortium name="WormBaseParasite"/>
        </authorList>
    </citation>
    <scope>IDENTIFICATION</scope>
</reference>
<organism evidence="1 2">
    <name type="scientific">Panagrolaimus sp. PS1159</name>
    <dbReference type="NCBI Taxonomy" id="55785"/>
    <lineage>
        <taxon>Eukaryota</taxon>
        <taxon>Metazoa</taxon>
        <taxon>Ecdysozoa</taxon>
        <taxon>Nematoda</taxon>
        <taxon>Chromadorea</taxon>
        <taxon>Rhabditida</taxon>
        <taxon>Tylenchina</taxon>
        <taxon>Panagrolaimomorpha</taxon>
        <taxon>Panagrolaimoidea</taxon>
        <taxon>Panagrolaimidae</taxon>
        <taxon>Panagrolaimus</taxon>
    </lineage>
</organism>
<name>A0AC35G9N4_9BILA</name>
<evidence type="ECO:0000313" key="1">
    <source>
        <dbReference type="Proteomes" id="UP000887580"/>
    </source>
</evidence>